<dbReference type="PRINTS" id="PR00056">
    <property type="entry name" value="HSFDOMAIN"/>
</dbReference>
<comment type="similarity">
    <text evidence="9">Belongs to the HSF family.</text>
</comment>
<evidence type="ECO:0000256" key="1">
    <source>
        <dbReference type="ARBA" id="ARBA00004123"/>
    </source>
</evidence>
<dbReference type="PANTHER" id="PTHR10015:SF337">
    <property type="entry name" value="HEAT STRESS TRANSCRIPTION FACTOR A-3"/>
    <property type="match status" value="1"/>
</dbReference>
<evidence type="ECO:0000256" key="10">
    <source>
        <dbReference type="SAM" id="MobiDB-lite"/>
    </source>
</evidence>
<comment type="subcellular location">
    <subcellularLocation>
        <location evidence="1">Nucleus</location>
    </subcellularLocation>
</comment>
<dbReference type="AlphaFoldDB" id="A0AAV8SPJ0"/>
<evidence type="ECO:0000259" key="11">
    <source>
        <dbReference type="PROSITE" id="PS00434"/>
    </source>
</evidence>
<dbReference type="GO" id="GO:0034605">
    <property type="term" value="P:cellular response to heat"/>
    <property type="evidence" value="ECO:0007669"/>
    <property type="project" value="TreeGrafter"/>
</dbReference>
<keyword evidence="13" id="KW-1185">Reference proteome</keyword>
<name>A0AAV8SPJ0_9ROSI</name>
<feature type="region of interest" description="Disordered" evidence="10">
    <location>
        <begin position="291"/>
        <end position="325"/>
    </location>
</feature>
<dbReference type="GO" id="GO:0000978">
    <property type="term" value="F:RNA polymerase II cis-regulatory region sequence-specific DNA binding"/>
    <property type="evidence" value="ECO:0007669"/>
    <property type="project" value="TreeGrafter"/>
</dbReference>
<comment type="subunit">
    <text evidence="2">Homotrimer.</text>
</comment>
<dbReference type="GO" id="GO:0005634">
    <property type="term" value="C:nucleus"/>
    <property type="evidence" value="ECO:0007669"/>
    <property type="project" value="UniProtKB-SubCell"/>
</dbReference>
<feature type="compositionally biased region" description="Polar residues" evidence="10">
    <location>
        <begin position="315"/>
        <end position="324"/>
    </location>
</feature>
<dbReference type="InterPro" id="IPR036390">
    <property type="entry name" value="WH_DNA-bd_sf"/>
</dbReference>
<keyword evidence="5" id="KW-0346">Stress response</keyword>
<evidence type="ECO:0000256" key="6">
    <source>
        <dbReference type="ARBA" id="ARBA00023125"/>
    </source>
</evidence>
<evidence type="ECO:0000256" key="5">
    <source>
        <dbReference type="ARBA" id="ARBA00023016"/>
    </source>
</evidence>
<feature type="compositionally biased region" description="Basic and acidic residues" evidence="10">
    <location>
        <begin position="1"/>
        <end position="10"/>
    </location>
</feature>
<feature type="domain" description="HSF-type DNA-binding" evidence="11">
    <location>
        <begin position="151"/>
        <end position="175"/>
    </location>
</feature>
<keyword evidence="8" id="KW-0539">Nucleus</keyword>
<reference evidence="12 13" key="1">
    <citation type="submission" date="2021-09" db="EMBL/GenBank/DDBJ databases">
        <title>Genomic insights and catalytic innovation underlie evolution of tropane alkaloids biosynthesis.</title>
        <authorList>
            <person name="Wang Y.-J."/>
            <person name="Tian T."/>
            <person name="Huang J.-P."/>
            <person name="Huang S.-X."/>
        </authorList>
    </citation>
    <scope>NUCLEOTIDE SEQUENCE [LARGE SCALE GENOMIC DNA]</scope>
    <source>
        <strain evidence="12">KIB-2018</strain>
        <tissue evidence="12">Leaf</tissue>
    </source>
</reference>
<dbReference type="Proteomes" id="UP001159364">
    <property type="component" value="Linkage Group LG09"/>
</dbReference>
<dbReference type="GO" id="GO:0003700">
    <property type="term" value="F:DNA-binding transcription factor activity"/>
    <property type="evidence" value="ECO:0007669"/>
    <property type="project" value="InterPro"/>
</dbReference>
<dbReference type="PANTHER" id="PTHR10015">
    <property type="entry name" value="HEAT SHOCK TRANSCRIPTION FACTOR"/>
    <property type="match status" value="1"/>
</dbReference>
<feature type="region of interest" description="Disordered" evidence="10">
    <location>
        <begin position="498"/>
        <end position="537"/>
    </location>
</feature>
<dbReference type="Gene3D" id="1.10.10.10">
    <property type="entry name" value="Winged helix-like DNA-binding domain superfamily/Winged helix DNA-binding domain"/>
    <property type="match status" value="1"/>
</dbReference>
<dbReference type="PROSITE" id="PS00434">
    <property type="entry name" value="HSF_DOMAIN"/>
    <property type="match status" value="1"/>
</dbReference>
<dbReference type="FunFam" id="1.10.10.10:FF:000037">
    <property type="entry name" value="Heat stress transcription factor B-4"/>
    <property type="match status" value="1"/>
</dbReference>
<comment type="caution">
    <text evidence="12">The sequence shown here is derived from an EMBL/GenBank/DDBJ whole genome shotgun (WGS) entry which is preliminary data.</text>
</comment>
<keyword evidence="4" id="KW-0805">Transcription regulation</keyword>
<feature type="region of interest" description="Disordered" evidence="10">
    <location>
        <begin position="1"/>
        <end position="32"/>
    </location>
</feature>
<evidence type="ECO:0000313" key="13">
    <source>
        <dbReference type="Proteomes" id="UP001159364"/>
    </source>
</evidence>
<dbReference type="EMBL" id="JAIWQS010000009">
    <property type="protein sequence ID" value="KAJ8754197.1"/>
    <property type="molecule type" value="Genomic_DNA"/>
</dbReference>
<evidence type="ECO:0000313" key="12">
    <source>
        <dbReference type="EMBL" id="KAJ8754197.1"/>
    </source>
</evidence>
<dbReference type="SUPFAM" id="SSF46785">
    <property type="entry name" value="Winged helix' DNA-binding domain"/>
    <property type="match status" value="1"/>
</dbReference>
<evidence type="ECO:0000256" key="8">
    <source>
        <dbReference type="ARBA" id="ARBA00023242"/>
    </source>
</evidence>
<sequence length="537" mass="60156">MSSEDAEKYHKSPHKPSSSSSSEPETTRPVSGSYHFPYGSSFMEDTSFSASPVMDFEAFSAFNPSNYAPPPVFQFKASPVSETVVKAEEMEEESSGVPRPLDCLQGNAIPPFLSKTFDLVDDRSLDPIISWGAKGASFVVWDPVEFSRIVLPRNFKHNNFSSFVRQLNTYGFRKVNTDRWEFANEAFRRGEKHLLRNIQRRKSPHSQQIGIYTGSSTESGRAGLESDVDKLMKDMSVMMNGVEELQQQQCGTVHLMETVNQRLQETEQKQKQMISFLGKLFKNPTFLGRLREKRQPGEIASSREKRKFLRHQQSEPDQSESSMEGQIVEYRSDWRNLTLSSAAPAASPVPVERSDYTLHGMVEMGLGIEDVPFETENAVSDDFALSDELMLSQPLGKITEQAVEGVCSSRSDDTYKGKSLMIPKQDTAPEYFISFPEDLTLQKKFLEFSSPGMEGMVKQDNEWTTGFESHAGLPSSSCELWDNIINYSSPELGPTGSFSDMWDLGSVQPADGSSFDRQLAEGKPVDETGSHSTQLKD</sequence>
<evidence type="ECO:0000256" key="9">
    <source>
        <dbReference type="RuleBase" id="RU004020"/>
    </source>
</evidence>
<evidence type="ECO:0000256" key="3">
    <source>
        <dbReference type="ARBA" id="ARBA00022553"/>
    </source>
</evidence>
<evidence type="ECO:0000256" key="2">
    <source>
        <dbReference type="ARBA" id="ARBA00011233"/>
    </source>
</evidence>
<proteinExistence type="inferred from homology"/>
<dbReference type="InterPro" id="IPR036388">
    <property type="entry name" value="WH-like_DNA-bd_sf"/>
</dbReference>
<organism evidence="12 13">
    <name type="scientific">Erythroxylum novogranatense</name>
    <dbReference type="NCBI Taxonomy" id="1862640"/>
    <lineage>
        <taxon>Eukaryota</taxon>
        <taxon>Viridiplantae</taxon>
        <taxon>Streptophyta</taxon>
        <taxon>Embryophyta</taxon>
        <taxon>Tracheophyta</taxon>
        <taxon>Spermatophyta</taxon>
        <taxon>Magnoliopsida</taxon>
        <taxon>eudicotyledons</taxon>
        <taxon>Gunneridae</taxon>
        <taxon>Pentapetalae</taxon>
        <taxon>rosids</taxon>
        <taxon>fabids</taxon>
        <taxon>Malpighiales</taxon>
        <taxon>Erythroxylaceae</taxon>
        <taxon>Erythroxylum</taxon>
    </lineage>
</organism>
<dbReference type="InterPro" id="IPR000232">
    <property type="entry name" value="HSF_DNA-bd"/>
</dbReference>
<dbReference type="SMART" id="SM00415">
    <property type="entry name" value="HSF"/>
    <property type="match status" value="1"/>
</dbReference>
<protein>
    <recommendedName>
        <fullName evidence="11">HSF-type DNA-binding domain-containing protein</fullName>
    </recommendedName>
</protein>
<feature type="compositionally biased region" description="Basic and acidic residues" evidence="10">
    <location>
        <begin position="518"/>
        <end position="537"/>
    </location>
</feature>
<keyword evidence="3" id="KW-0597">Phosphoprotein</keyword>
<accession>A0AAV8SPJ0</accession>
<dbReference type="Pfam" id="PF00447">
    <property type="entry name" value="HSF_DNA-bind"/>
    <property type="match status" value="1"/>
</dbReference>
<evidence type="ECO:0000256" key="4">
    <source>
        <dbReference type="ARBA" id="ARBA00023015"/>
    </source>
</evidence>
<keyword evidence="6" id="KW-0238">DNA-binding</keyword>
<evidence type="ECO:0000256" key="7">
    <source>
        <dbReference type="ARBA" id="ARBA00023163"/>
    </source>
</evidence>
<dbReference type="GO" id="GO:0006357">
    <property type="term" value="P:regulation of transcription by RNA polymerase II"/>
    <property type="evidence" value="ECO:0007669"/>
    <property type="project" value="TreeGrafter"/>
</dbReference>
<gene>
    <name evidence="12" type="ORF">K2173_002097</name>
</gene>
<keyword evidence="7" id="KW-0804">Transcription</keyword>